<keyword evidence="4 15" id="KW-0812">Transmembrane</keyword>
<evidence type="ECO:0000259" key="16">
    <source>
        <dbReference type="PROSITE" id="PS50011"/>
    </source>
</evidence>
<dbReference type="InterPro" id="IPR052059">
    <property type="entry name" value="CR_Ser/Thr_kinase"/>
</dbReference>
<evidence type="ECO:0000256" key="6">
    <source>
        <dbReference type="ARBA" id="ARBA00022737"/>
    </source>
</evidence>
<dbReference type="GO" id="GO:0004674">
    <property type="term" value="F:protein serine/threonine kinase activity"/>
    <property type="evidence" value="ECO:0007669"/>
    <property type="project" value="UniProtKB-KW"/>
</dbReference>
<keyword evidence="10 15" id="KW-1133">Transmembrane helix</keyword>
<keyword evidence="11 15" id="KW-0472">Membrane</keyword>
<evidence type="ECO:0000256" key="14">
    <source>
        <dbReference type="SAM" id="MobiDB-lite"/>
    </source>
</evidence>
<dbReference type="PROSITE" id="PS51473">
    <property type="entry name" value="GNK2"/>
    <property type="match status" value="2"/>
</dbReference>
<dbReference type="SMART" id="SM00220">
    <property type="entry name" value="S_TKc"/>
    <property type="match status" value="1"/>
</dbReference>
<dbReference type="SUPFAM" id="SSF56112">
    <property type="entry name" value="Protein kinase-like (PK-like)"/>
    <property type="match status" value="1"/>
</dbReference>
<keyword evidence="12 18" id="KW-0675">Receptor</keyword>
<dbReference type="InterPro" id="IPR000719">
    <property type="entry name" value="Prot_kinase_dom"/>
</dbReference>
<dbReference type="AlphaFoldDB" id="A0AAD7PHW1"/>
<keyword evidence="6" id="KW-0677">Repeat</keyword>
<evidence type="ECO:0000256" key="3">
    <source>
        <dbReference type="ARBA" id="ARBA00022679"/>
    </source>
</evidence>
<dbReference type="PROSITE" id="PS50011">
    <property type="entry name" value="PROTEIN_KINASE_DOM"/>
    <property type="match status" value="1"/>
</dbReference>
<comment type="subcellular location">
    <subcellularLocation>
        <location evidence="1">Membrane</location>
        <topology evidence="1">Single-pass membrane protein</topology>
    </subcellularLocation>
</comment>
<dbReference type="CDD" id="cd14066">
    <property type="entry name" value="STKc_IRAK"/>
    <property type="match status" value="1"/>
</dbReference>
<feature type="compositionally biased region" description="Polar residues" evidence="14">
    <location>
        <begin position="592"/>
        <end position="637"/>
    </location>
</feature>
<keyword evidence="8 18" id="KW-0418">Kinase</keyword>
<dbReference type="Gene3D" id="1.10.510.10">
    <property type="entry name" value="Transferase(Phosphotransferase) domain 1"/>
    <property type="match status" value="1"/>
</dbReference>
<feature type="transmembrane region" description="Helical" evidence="15">
    <location>
        <begin position="271"/>
        <end position="295"/>
    </location>
</feature>
<accession>A0AAD7PHW1</accession>
<name>A0AAD7PHW1_QUISA</name>
<dbReference type="InterPro" id="IPR001245">
    <property type="entry name" value="Ser-Thr/Tyr_kinase_cat_dom"/>
</dbReference>
<keyword evidence="3" id="KW-0808">Transferase</keyword>
<evidence type="ECO:0000256" key="10">
    <source>
        <dbReference type="ARBA" id="ARBA00022989"/>
    </source>
</evidence>
<dbReference type="Proteomes" id="UP001163823">
    <property type="component" value="Chromosome 9"/>
</dbReference>
<dbReference type="GO" id="GO:0005524">
    <property type="term" value="F:ATP binding"/>
    <property type="evidence" value="ECO:0007669"/>
    <property type="project" value="UniProtKB-KW"/>
</dbReference>
<keyword evidence="5" id="KW-0732">Signal</keyword>
<evidence type="ECO:0000256" key="5">
    <source>
        <dbReference type="ARBA" id="ARBA00022729"/>
    </source>
</evidence>
<evidence type="ECO:0000259" key="17">
    <source>
        <dbReference type="PROSITE" id="PS51473"/>
    </source>
</evidence>
<dbReference type="InterPro" id="IPR038408">
    <property type="entry name" value="GNK2_sf"/>
</dbReference>
<keyword evidence="7" id="KW-0547">Nucleotide-binding</keyword>
<evidence type="ECO:0000313" key="18">
    <source>
        <dbReference type="EMBL" id="KAJ7956218.1"/>
    </source>
</evidence>
<dbReference type="InterPro" id="IPR002902">
    <property type="entry name" value="GNK2"/>
</dbReference>
<evidence type="ECO:0000256" key="7">
    <source>
        <dbReference type="ARBA" id="ARBA00022741"/>
    </source>
</evidence>
<keyword evidence="9" id="KW-0067">ATP-binding</keyword>
<dbReference type="KEGG" id="qsa:O6P43_022693"/>
<dbReference type="PROSITE" id="PS00108">
    <property type="entry name" value="PROTEIN_KINASE_ST"/>
    <property type="match status" value="1"/>
</dbReference>
<keyword evidence="13" id="KW-0325">Glycoprotein</keyword>
<dbReference type="EMBL" id="JARAOO010000009">
    <property type="protein sequence ID" value="KAJ7956218.1"/>
    <property type="molecule type" value="Genomic_DNA"/>
</dbReference>
<keyword evidence="2" id="KW-0723">Serine/threonine-protein kinase</keyword>
<dbReference type="Pfam" id="PF07714">
    <property type="entry name" value="PK_Tyr_Ser-Thr"/>
    <property type="match status" value="1"/>
</dbReference>
<dbReference type="Pfam" id="PF01657">
    <property type="entry name" value="Stress-antifung"/>
    <property type="match status" value="2"/>
</dbReference>
<feature type="transmembrane region" description="Helical" evidence="15">
    <location>
        <begin position="17"/>
        <end position="34"/>
    </location>
</feature>
<dbReference type="PANTHER" id="PTHR47973">
    <property type="entry name" value="CYSTEINE-RICH RECEPTOR-LIKE PROTEIN KINASE 3"/>
    <property type="match status" value="1"/>
</dbReference>
<evidence type="ECO:0000256" key="15">
    <source>
        <dbReference type="SAM" id="Phobius"/>
    </source>
</evidence>
<evidence type="ECO:0000256" key="11">
    <source>
        <dbReference type="ARBA" id="ARBA00023136"/>
    </source>
</evidence>
<dbReference type="FunFam" id="1.10.510.10:FF:000336">
    <property type="entry name" value="Cysteine-rich receptor-like protein kinase 2"/>
    <property type="match status" value="1"/>
</dbReference>
<gene>
    <name evidence="18" type="ORF">O6P43_022693</name>
</gene>
<protein>
    <submittedName>
        <fullName evidence="18">Cysteine-rich receptor-like protein kinase</fullName>
    </submittedName>
</protein>
<evidence type="ECO:0000256" key="9">
    <source>
        <dbReference type="ARBA" id="ARBA00022840"/>
    </source>
</evidence>
<evidence type="ECO:0000256" key="13">
    <source>
        <dbReference type="ARBA" id="ARBA00023180"/>
    </source>
</evidence>
<dbReference type="FunFam" id="3.30.430.20:FF:000015">
    <property type="entry name" value="Cysteine-rich receptor-like protein kinase 3"/>
    <property type="match status" value="1"/>
</dbReference>
<reference evidence="18" key="1">
    <citation type="journal article" date="2023" name="Science">
        <title>Elucidation of the pathway for biosynthesis of saponin adjuvants from the soapbark tree.</title>
        <authorList>
            <person name="Reed J."/>
            <person name="Orme A."/>
            <person name="El-Demerdash A."/>
            <person name="Owen C."/>
            <person name="Martin L.B.B."/>
            <person name="Misra R.C."/>
            <person name="Kikuchi S."/>
            <person name="Rejzek M."/>
            <person name="Martin A.C."/>
            <person name="Harkess A."/>
            <person name="Leebens-Mack J."/>
            <person name="Louveau T."/>
            <person name="Stephenson M.J."/>
            <person name="Osbourn A."/>
        </authorList>
    </citation>
    <scope>NUCLEOTIDE SEQUENCE</scope>
    <source>
        <strain evidence="18">S10</strain>
    </source>
</reference>
<dbReference type="InterPro" id="IPR008271">
    <property type="entry name" value="Ser/Thr_kinase_AS"/>
</dbReference>
<dbReference type="Gene3D" id="3.30.430.20">
    <property type="entry name" value="Gnk2 domain, C-X8-C-X2-C motif"/>
    <property type="match status" value="2"/>
</dbReference>
<sequence length="653" mass="71783">MTHLEEMQFSNTFPQNIIWVFFISTLGLPLAFSLSDARISEAGLICGSSKHPESGKFIKKFIALMDIISKKVDDQGWGAEAMLGTPPLMFALGQCHGDLDPKDCSICFTEARTLLPKCLHAASGRIYLDGCFLRYDDHDFFNESLDKKYDTLKCNSPTEDLSDNYLKAEFSNKLDSLIFNLTQKAVSNKFAVAGEKEGVEPVFALAQCWETVDKKGCEKCLAEAGQKVNTCVPGEEGRALNAGCYLRYSTHKFFDDDAGTKLQDHENKSRVGMIVAGALSAIALTLLLILAFLSWKRITERRKSQGGAGSVFKGTLPDGKTVAVKRLFFNSRQWVDEFFNEVNLVSRVQHKNLVKLLGCSIEGPESLLVYEYVPNRSLDQMLFAKNTAHVLSWKQRYNIISGIAEGLAYLHNGCGTKVIHRDIKASNILLDENLSPKIADFGLARCVGPDKSHISTGIAGTLGYMAPEYLIRGQLTEKADVYAFGVLVVEVVCGRKNSVFTGSTSVLHRVWKNYKANNITASIDDSLDGNFPAKEASDVLQIGLLCTQASVALRSSMSEVVQILNDKNCIVPSPKQPPFLNASVLSPDDNTRSSTMNTLSSNKQSTNFTSFHTTRPSGEQAEVTSSHSANSTTMRSCDSSSRTSIVAFEARYN</sequence>
<proteinExistence type="predicted"/>
<evidence type="ECO:0000313" key="19">
    <source>
        <dbReference type="Proteomes" id="UP001163823"/>
    </source>
</evidence>
<feature type="domain" description="Gnk2-homologous" evidence="17">
    <location>
        <begin position="39"/>
        <end position="140"/>
    </location>
</feature>
<feature type="domain" description="Protein kinase" evidence="16">
    <location>
        <begin position="297"/>
        <end position="580"/>
    </location>
</feature>
<dbReference type="GO" id="GO:0016020">
    <property type="term" value="C:membrane"/>
    <property type="evidence" value="ECO:0007669"/>
    <property type="project" value="UniProtKB-SubCell"/>
</dbReference>
<feature type="domain" description="Gnk2-homologous" evidence="17">
    <location>
        <begin position="148"/>
        <end position="253"/>
    </location>
</feature>
<organism evidence="18 19">
    <name type="scientific">Quillaja saponaria</name>
    <name type="common">Soap bark tree</name>
    <dbReference type="NCBI Taxonomy" id="32244"/>
    <lineage>
        <taxon>Eukaryota</taxon>
        <taxon>Viridiplantae</taxon>
        <taxon>Streptophyta</taxon>
        <taxon>Embryophyta</taxon>
        <taxon>Tracheophyta</taxon>
        <taxon>Spermatophyta</taxon>
        <taxon>Magnoliopsida</taxon>
        <taxon>eudicotyledons</taxon>
        <taxon>Gunneridae</taxon>
        <taxon>Pentapetalae</taxon>
        <taxon>rosids</taxon>
        <taxon>fabids</taxon>
        <taxon>Fabales</taxon>
        <taxon>Quillajaceae</taxon>
        <taxon>Quillaja</taxon>
    </lineage>
</organism>
<evidence type="ECO:0000256" key="12">
    <source>
        <dbReference type="ARBA" id="ARBA00023170"/>
    </source>
</evidence>
<dbReference type="CDD" id="cd23509">
    <property type="entry name" value="Gnk2-like"/>
    <property type="match status" value="2"/>
</dbReference>
<evidence type="ECO:0000256" key="2">
    <source>
        <dbReference type="ARBA" id="ARBA00022527"/>
    </source>
</evidence>
<dbReference type="Gene3D" id="3.30.200.20">
    <property type="entry name" value="Phosphorylase Kinase, domain 1"/>
    <property type="match status" value="1"/>
</dbReference>
<evidence type="ECO:0000256" key="4">
    <source>
        <dbReference type="ARBA" id="ARBA00022692"/>
    </source>
</evidence>
<evidence type="ECO:0000256" key="8">
    <source>
        <dbReference type="ARBA" id="ARBA00022777"/>
    </source>
</evidence>
<dbReference type="InterPro" id="IPR011009">
    <property type="entry name" value="Kinase-like_dom_sf"/>
</dbReference>
<evidence type="ECO:0000256" key="1">
    <source>
        <dbReference type="ARBA" id="ARBA00004167"/>
    </source>
</evidence>
<keyword evidence="19" id="KW-1185">Reference proteome</keyword>
<feature type="region of interest" description="Disordered" evidence="14">
    <location>
        <begin position="584"/>
        <end position="637"/>
    </location>
</feature>
<comment type="caution">
    <text evidence="18">The sequence shown here is derived from an EMBL/GenBank/DDBJ whole genome shotgun (WGS) entry which is preliminary data.</text>
</comment>